<dbReference type="GO" id="GO:0015558">
    <property type="term" value="F:secondary active p-aminobenzoyl-glutamate transmembrane transporter activity"/>
    <property type="evidence" value="ECO:0007669"/>
    <property type="project" value="InterPro"/>
</dbReference>
<keyword evidence="1" id="KW-0472">Membrane</keyword>
<dbReference type="RefSeq" id="WP_197709981.1">
    <property type="nucleotide sequence ID" value="NZ_BAAAGO010000001.1"/>
</dbReference>
<feature type="transmembrane region" description="Helical" evidence="1">
    <location>
        <begin position="53"/>
        <end position="72"/>
    </location>
</feature>
<evidence type="ECO:0000256" key="1">
    <source>
        <dbReference type="SAM" id="Phobius"/>
    </source>
</evidence>
<gene>
    <name evidence="2" type="ORF">MPLG2_3410</name>
</gene>
<keyword evidence="3" id="KW-1185">Reference proteome</keyword>
<dbReference type="PANTHER" id="PTHR30282">
    <property type="entry name" value="P-AMINOBENZOYL GLUTAMATE TRANSPORTER"/>
    <property type="match status" value="1"/>
</dbReference>
<dbReference type="Pfam" id="PF03806">
    <property type="entry name" value="ABG_transport"/>
    <property type="match status" value="1"/>
</dbReference>
<dbReference type="InterPro" id="IPR004697">
    <property type="entry name" value="AbgT"/>
</dbReference>
<evidence type="ECO:0000313" key="2">
    <source>
        <dbReference type="EMBL" id="SPD88440.1"/>
    </source>
</evidence>
<dbReference type="Proteomes" id="UP000238164">
    <property type="component" value="Chromosome 1"/>
</dbReference>
<dbReference type="AlphaFoldDB" id="A0A2N9JKA2"/>
<keyword evidence="1" id="KW-0812">Transmembrane</keyword>
<protein>
    <submittedName>
        <fullName evidence="2">Uncharacterized protein</fullName>
    </submittedName>
</protein>
<feature type="transmembrane region" description="Helical" evidence="1">
    <location>
        <begin position="79"/>
        <end position="97"/>
    </location>
</feature>
<dbReference type="GO" id="GO:1902604">
    <property type="term" value="P:p-aminobenzoyl-glutamate transmembrane transport"/>
    <property type="evidence" value="ECO:0007669"/>
    <property type="project" value="InterPro"/>
</dbReference>
<proteinExistence type="predicted"/>
<evidence type="ECO:0000313" key="3">
    <source>
        <dbReference type="Proteomes" id="UP000238164"/>
    </source>
</evidence>
<dbReference type="EMBL" id="LT985188">
    <property type="protein sequence ID" value="SPD88440.1"/>
    <property type="molecule type" value="Genomic_DNA"/>
</dbReference>
<feature type="transmembrane region" description="Helical" evidence="1">
    <location>
        <begin position="20"/>
        <end position="41"/>
    </location>
</feature>
<keyword evidence="1" id="KW-1133">Transmembrane helix</keyword>
<accession>A0A2N9JKA2</accession>
<reference evidence="2 3" key="1">
    <citation type="submission" date="2018-02" db="EMBL/GenBank/DDBJ databases">
        <authorList>
            <person name="Cohen D.B."/>
            <person name="Kent A.D."/>
        </authorList>
    </citation>
    <scope>NUCLEOTIDE SEQUENCE [LARGE SCALE GENOMIC DNA]</scope>
    <source>
        <strain evidence="2">1</strain>
    </source>
</reference>
<dbReference type="KEGG" id="mgg:MPLG2_3410"/>
<dbReference type="PANTHER" id="PTHR30282:SF1">
    <property type="entry name" value="ABGT FAMILY TRANSPORTER"/>
    <property type="match status" value="1"/>
</dbReference>
<sequence>MGALIRKVVKVAPPRRLTFILIFVGVLSSVAIDAGYLILVPQTLLAAYRVGDSPVNVLTPLMVYLPFMVTVAQRYKKDAGIGTIIALMVPYAMWILIT</sequence>
<organism evidence="2 3">
    <name type="scientific">Micropruina glycogenica</name>
    <dbReference type="NCBI Taxonomy" id="75385"/>
    <lineage>
        <taxon>Bacteria</taxon>
        <taxon>Bacillati</taxon>
        <taxon>Actinomycetota</taxon>
        <taxon>Actinomycetes</taxon>
        <taxon>Propionibacteriales</taxon>
        <taxon>Nocardioidaceae</taxon>
        <taxon>Micropruina</taxon>
    </lineage>
</organism>
<name>A0A2N9JKA2_9ACTN</name>